<feature type="transmembrane region" description="Helical" evidence="1">
    <location>
        <begin position="50"/>
        <end position="74"/>
    </location>
</feature>
<keyword evidence="1" id="KW-0472">Membrane</keyword>
<keyword evidence="1" id="KW-0812">Transmembrane</keyword>
<comment type="caution">
    <text evidence="2">The sequence shown here is derived from an EMBL/GenBank/DDBJ whole genome shotgun (WGS) entry which is preliminary data.</text>
</comment>
<proteinExistence type="predicted"/>
<feature type="transmembrane region" description="Helical" evidence="1">
    <location>
        <begin position="86"/>
        <end position="105"/>
    </location>
</feature>
<gene>
    <name evidence="2" type="ORF">DUR78_19905</name>
</gene>
<feature type="transmembrane region" description="Helical" evidence="1">
    <location>
        <begin position="12"/>
        <end position="30"/>
    </location>
</feature>
<feature type="transmembrane region" description="Helical" evidence="1">
    <location>
        <begin position="125"/>
        <end position="142"/>
    </location>
</feature>
<evidence type="ECO:0000313" key="2">
    <source>
        <dbReference type="EMBL" id="EBY0600930.1"/>
    </source>
</evidence>
<dbReference type="PROSITE" id="PS51257">
    <property type="entry name" value="PROKAR_LIPOPROTEIN"/>
    <property type="match status" value="1"/>
</dbReference>
<accession>A0A5W8FQI6</accession>
<sequence length="151" mass="17290">MTVKTVLKWLDTLTAWGFVVGLACWAYDLFMVQSPARFRVFGQGEIIGDFTGVLFVMMPYTTCIGISCVSLGQFSGWPGERICWKMIIWLHTRLLVPTLFSYYSAYVLYDNAEELANASFSLDTLSTSPAIVIIFFCYFFSADKYYQHKEE</sequence>
<dbReference type="EMBL" id="AAHMZU010000021">
    <property type="protein sequence ID" value="EBY0600930.1"/>
    <property type="molecule type" value="Genomic_DNA"/>
</dbReference>
<dbReference type="AlphaFoldDB" id="A0A5W8FQI6"/>
<keyword evidence="1" id="KW-1133">Transmembrane helix</keyword>
<protein>
    <submittedName>
        <fullName evidence="2">Uncharacterized protein</fullName>
    </submittedName>
</protein>
<reference evidence="2" key="1">
    <citation type="submission" date="2018-07" db="EMBL/GenBank/DDBJ databases">
        <authorList>
            <person name="Ashton P.M."/>
            <person name="Dallman T."/>
            <person name="Nair S."/>
            <person name="De Pinna E."/>
            <person name="Peters T."/>
            <person name="Grant K."/>
        </authorList>
    </citation>
    <scope>NUCLEOTIDE SEQUENCE</scope>
    <source>
        <strain evidence="2">516939</strain>
    </source>
</reference>
<evidence type="ECO:0000256" key="1">
    <source>
        <dbReference type="SAM" id="Phobius"/>
    </source>
</evidence>
<organism evidence="2">
    <name type="scientific">Salmonella oranienberg</name>
    <dbReference type="NCBI Taxonomy" id="28147"/>
    <lineage>
        <taxon>Bacteria</taxon>
        <taxon>Pseudomonadati</taxon>
        <taxon>Pseudomonadota</taxon>
        <taxon>Gammaproteobacteria</taxon>
        <taxon>Enterobacterales</taxon>
        <taxon>Enterobacteriaceae</taxon>
        <taxon>Salmonella</taxon>
    </lineage>
</organism>
<name>A0A5W8FQI6_SALON</name>